<name>S7ML88_MYOBR</name>
<dbReference type="SMART" id="SM00589">
    <property type="entry name" value="PRY"/>
    <property type="match status" value="1"/>
</dbReference>
<keyword evidence="3 7" id="KW-0472">Membrane</keyword>
<feature type="transmembrane region" description="Helical" evidence="7">
    <location>
        <begin position="95"/>
        <end position="117"/>
    </location>
</feature>
<keyword evidence="5" id="KW-0325">Glycoprotein</keyword>
<reference evidence="10 11" key="1">
    <citation type="journal article" date="2013" name="Nat. Commun.">
        <title>Genome analysis reveals insights into physiology and longevity of the Brandt's bat Myotis brandtii.</title>
        <authorList>
            <person name="Seim I."/>
            <person name="Fang X."/>
            <person name="Xiong Z."/>
            <person name="Lobanov A.V."/>
            <person name="Huang Z."/>
            <person name="Ma S."/>
            <person name="Feng Y."/>
            <person name="Turanov A.A."/>
            <person name="Zhu Y."/>
            <person name="Lenz T.L."/>
            <person name="Gerashchenko M.V."/>
            <person name="Fan D."/>
            <person name="Hee Yim S."/>
            <person name="Yao X."/>
            <person name="Jordan D."/>
            <person name="Xiong Y."/>
            <person name="Ma Y."/>
            <person name="Lyapunov A.N."/>
            <person name="Chen G."/>
            <person name="Kulakova O.I."/>
            <person name="Sun Y."/>
            <person name="Lee S.G."/>
            <person name="Bronson R.T."/>
            <person name="Moskalev A.A."/>
            <person name="Sunyaev S.R."/>
            <person name="Zhang G."/>
            <person name="Krogh A."/>
            <person name="Wang J."/>
            <person name="Gladyshev V.N."/>
        </authorList>
    </citation>
    <scope>NUCLEOTIDE SEQUENCE [LARGE SCALE GENOMIC DNA]</scope>
</reference>
<evidence type="ECO:0000313" key="10">
    <source>
        <dbReference type="EMBL" id="EPQ04944.1"/>
    </source>
</evidence>
<evidence type="ECO:0000313" key="11">
    <source>
        <dbReference type="Proteomes" id="UP000052978"/>
    </source>
</evidence>
<keyword evidence="7" id="KW-1133">Transmembrane helix</keyword>
<dbReference type="InterPro" id="IPR003877">
    <property type="entry name" value="SPRY_dom"/>
</dbReference>
<evidence type="ECO:0000256" key="5">
    <source>
        <dbReference type="ARBA" id="ARBA00023180"/>
    </source>
</evidence>
<keyword evidence="7" id="KW-0812">Transmembrane</keyword>
<accession>S7ML88</accession>
<evidence type="ECO:0000259" key="9">
    <source>
        <dbReference type="PROSITE" id="PS50835"/>
    </source>
</evidence>
<dbReference type="GO" id="GO:0016020">
    <property type="term" value="C:membrane"/>
    <property type="evidence" value="ECO:0007669"/>
    <property type="project" value="UniProtKB-SubCell"/>
</dbReference>
<dbReference type="SUPFAM" id="SSF48726">
    <property type="entry name" value="Immunoglobulin"/>
    <property type="match status" value="1"/>
</dbReference>
<evidence type="ECO:0000256" key="1">
    <source>
        <dbReference type="ARBA" id="ARBA00004370"/>
    </source>
</evidence>
<dbReference type="InterPro" id="IPR001870">
    <property type="entry name" value="B30.2/SPRY"/>
</dbReference>
<proteinExistence type="predicted"/>
<dbReference type="SUPFAM" id="SSF49899">
    <property type="entry name" value="Concanavalin A-like lectins/glucanases"/>
    <property type="match status" value="1"/>
</dbReference>
<dbReference type="CDD" id="cd15820">
    <property type="entry name" value="SPRY_PRY_BTN3"/>
    <property type="match status" value="1"/>
</dbReference>
<dbReference type="PROSITE" id="PS50835">
    <property type="entry name" value="IG_LIKE"/>
    <property type="match status" value="1"/>
</dbReference>
<evidence type="ECO:0000259" key="8">
    <source>
        <dbReference type="PROSITE" id="PS50188"/>
    </source>
</evidence>
<dbReference type="Pfam" id="PF07686">
    <property type="entry name" value="V-set"/>
    <property type="match status" value="1"/>
</dbReference>
<evidence type="ECO:0000256" key="6">
    <source>
        <dbReference type="ARBA" id="ARBA00023319"/>
    </source>
</evidence>
<dbReference type="Gene3D" id="2.60.120.920">
    <property type="match status" value="1"/>
</dbReference>
<comment type="subcellular location">
    <subcellularLocation>
        <location evidence="1">Membrane</location>
    </subcellularLocation>
</comment>
<dbReference type="GO" id="GO:0050863">
    <property type="term" value="P:regulation of T cell activation"/>
    <property type="evidence" value="ECO:0007669"/>
    <property type="project" value="UniProtKB-ARBA"/>
</dbReference>
<dbReference type="InterPro" id="IPR013783">
    <property type="entry name" value="Ig-like_fold"/>
</dbReference>
<feature type="domain" description="Ig-like" evidence="9">
    <location>
        <begin position="1"/>
        <end position="67"/>
    </location>
</feature>
<dbReference type="Gene3D" id="2.60.40.10">
    <property type="entry name" value="Immunoglobulins"/>
    <property type="match status" value="1"/>
</dbReference>
<dbReference type="EMBL" id="KE161690">
    <property type="protein sequence ID" value="EPQ04944.1"/>
    <property type="molecule type" value="Genomic_DNA"/>
</dbReference>
<dbReference type="InterPro" id="IPR006574">
    <property type="entry name" value="PRY"/>
</dbReference>
<keyword evidence="2" id="KW-0732">Signal</keyword>
<keyword evidence="6" id="KW-0393">Immunoglobulin domain</keyword>
<protein>
    <submittedName>
        <fullName evidence="10">Butyrophilin subfamily 3 member A3</fullName>
    </submittedName>
</protein>
<dbReference type="PANTHER" id="PTHR24103">
    <property type="entry name" value="E3 UBIQUITIN-PROTEIN LIGASE TRIM"/>
    <property type="match status" value="1"/>
</dbReference>
<dbReference type="PROSITE" id="PS50188">
    <property type="entry name" value="B302_SPRY"/>
    <property type="match status" value="1"/>
</dbReference>
<dbReference type="Proteomes" id="UP000052978">
    <property type="component" value="Unassembled WGS sequence"/>
</dbReference>
<dbReference type="GO" id="GO:1903037">
    <property type="term" value="P:regulation of leukocyte cell-cell adhesion"/>
    <property type="evidence" value="ECO:0007669"/>
    <property type="project" value="UniProtKB-ARBA"/>
</dbReference>
<feature type="domain" description="B30.2/SPRY" evidence="8">
    <location>
        <begin position="165"/>
        <end position="358"/>
    </location>
</feature>
<gene>
    <name evidence="10" type="ORF">D623_10001540</name>
</gene>
<evidence type="ECO:0000256" key="4">
    <source>
        <dbReference type="ARBA" id="ARBA00023157"/>
    </source>
</evidence>
<dbReference type="Pfam" id="PF00622">
    <property type="entry name" value="SPRY"/>
    <property type="match status" value="1"/>
</dbReference>
<dbReference type="FunFam" id="2.60.40.10:FF:000142">
    <property type="entry name" value="V-set domain-containing T-cell activation inhibitor 1"/>
    <property type="match status" value="1"/>
</dbReference>
<dbReference type="SMART" id="SM00449">
    <property type="entry name" value="SPRY"/>
    <property type="match status" value="1"/>
</dbReference>
<dbReference type="InterPro" id="IPR013320">
    <property type="entry name" value="ConA-like_dom_sf"/>
</dbReference>
<organism evidence="10 11">
    <name type="scientific">Myotis brandtii</name>
    <name type="common">Brandt's bat</name>
    <dbReference type="NCBI Taxonomy" id="109478"/>
    <lineage>
        <taxon>Eukaryota</taxon>
        <taxon>Metazoa</taxon>
        <taxon>Chordata</taxon>
        <taxon>Craniata</taxon>
        <taxon>Vertebrata</taxon>
        <taxon>Euteleostomi</taxon>
        <taxon>Mammalia</taxon>
        <taxon>Eutheria</taxon>
        <taxon>Laurasiatheria</taxon>
        <taxon>Chiroptera</taxon>
        <taxon>Yangochiroptera</taxon>
        <taxon>Vespertilionidae</taxon>
        <taxon>Myotis</taxon>
    </lineage>
</organism>
<evidence type="ECO:0000256" key="3">
    <source>
        <dbReference type="ARBA" id="ARBA00023136"/>
    </source>
</evidence>
<evidence type="ECO:0000256" key="2">
    <source>
        <dbReference type="ARBA" id="ARBA00022729"/>
    </source>
</evidence>
<dbReference type="PRINTS" id="PR01407">
    <property type="entry name" value="BUTYPHLNCDUF"/>
</dbReference>
<sequence length="358" mass="40892">MSAESMELMWLRSGLRQAVCAYADGKEETEIAEYRGRTSILREDIAEGKAALRIHKVRASDSGIYQCYFQDADFFAKALVELKVAGPFFSCAKPWQVAVGVTLLALFGTLVGAVFFWRQYKKIWALSHEKESERAEKEAAQGKEQQERSAKETLELLLRWTKQQIIADLETMTDPTQLELSAADVILDPDTAHPKLLISEDQRTLNYTDARQSLPDNPRRFQDHYCVLGRENFTSERHFWEVEVGDRKQWQFGVCRENVERKLYPTMTPQNGFWTIAVLTGHEFQARTDPRTKLTIANPPKRVGVFLDYEMGEVSFYDAIDGLHIYTFSQGSFSGPLLPLFRLFSEEPTALTICPAPK</sequence>
<keyword evidence="4" id="KW-1015">Disulfide bond</keyword>
<dbReference type="AlphaFoldDB" id="S7ML88"/>
<dbReference type="InterPro" id="IPR003879">
    <property type="entry name" value="Butyrophylin_SPRY"/>
</dbReference>
<dbReference type="InterPro" id="IPR050143">
    <property type="entry name" value="TRIM/RBCC"/>
</dbReference>
<evidence type="ECO:0000256" key="7">
    <source>
        <dbReference type="SAM" id="Phobius"/>
    </source>
</evidence>
<dbReference type="InterPro" id="IPR036179">
    <property type="entry name" value="Ig-like_dom_sf"/>
</dbReference>
<dbReference type="InterPro" id="IPR013106">
    <property type="entry name" value="Ig_V-set"/>
</dbReference>
<keyword evidence="11" id="KW-1185">Reference proteome</keyword>
<dbReference type="InterPro" id="IPR037954">
    <property type="entry name" value="SPRY_PRY_BTN3"/>
</dbReference>
<dbReference type="InterPro" id="IPR043136">
    <property type="entry name" value="B30.2/SPRY_sf"/>
</dbReference>
<dbReference type="Pfam" id="PF13765">
    <property type="entry name" value="PRY"/>
    <property type="match status" value="1"/>
</dbReference>
<dbReference type="FunFam" id="2.60.120.920:FF:000004">
    <property type="entry name" value="Butyrophilin subfamily 1 member A1"/>
    <property type="match status" value="1"/>
</dbReference>
<dbReference type="InterPro" id="IPR007110">
    <property type="entry name" value="Ig-like_dom"/>
</dbReference>